<protein>
    <submittedName>
        <fullName evidence="2">(apollo) hypothetical protein</fullName>
    </submittedName>
</protein>
<feature type="region of interest" description="Disordered" evidence="1">
    <location>
        <begin position="14"/>
        <end position="70"/>
    </location>
</feature>
<dbReference type="AlphaFoldDB" id="A0A8S3Y7B0"/>
<dbReference type="Proteomes" id="UP000691718">
    <property type="component" value="Unassembled WGS sequence"/>
</dbReference>
<accession>A0A8S3Y7B0</accession>
<evidence type="ECO:0000256" key="1">
    <source>
        <dbReference type="SAM" id="MobiDB-lite"/>
    </source>
</evidence>
<sequence>MRHHFLTHNCTVIPHTKSNEDHSGRSDFGNAQDTSRKLIVTSLNSTKLVKSGSHEGTKPSASDRFGSQSGPLRHRLNLFGTALAVFRIISAKLSTDGRTTTKSSAIPALRKRIEDSIDHRSFPQTAQASNAYHG</sequence>
<gene>
    <name evidence="2" type="ORF">PAPOLLO_LOCUS25304</name>
</gene>
<evidence type="ECO:0000313" key="2">
    <source>
        <dbReference type="EMBL" id="CAG5052205.1"/>
    </source>
</evidence>
<keyword evidence="3" id="KW-1185">Reference proteome</keyword>
<evidence type="ECO:0000313" key="3">
    <source>
        <dbReference type="Proteomes" id="UP000691718"/>
    </source>
</evidence>
<proteinExistence type="predicted"/>
<reference evidence="2" key="1">
    <citation type="submission" date="2021-04" db="EMBL/GenBank/DDBJ databases">
        <authorList>
            <person name="Tunstrom K."/>
        </authorList>
    </citation>
    <scope>NUCLEOTIDE SEQUENCE</scope>
</reference>
<name>A0A8S3Y7B0_PARAO</name>
<organism evidence="2 3">
    <name type="scientific">Parnassius apollo</name>
    <name type="common">Apollo butterfly</name>
    <name type="synonym">Papilio apollo</name>
    <dbReference type="NCBI Taxonomy" id="110799"/>
    <lineage>
        <taxon>Eukaryota</taxon>
        <taxon>Metazoa</taxon>
        <taxon>Ecdysozoa</taxon>
        <taxon>Arthropoda</taxon>
        <taxon>Hexapoda</taxon>
        <taxon>Insecta</taxon>
        <taxon>Pterygota</taxon>
        <taxon>Neoptera</taxon>
        <taxon>Endopterygota</taxon>
        <taxon>Lepidoptera</taxon>
        <taxon>Glossata</taxon>
        <taxon>Ditrysia</taxon>
        <taxon>Papilionoidea</taxon>
        <taxon>Papilionidae</taxon>
        <taxon>Parnassiinae</taxon>
        <taxon>Parnassini</taxon>
        <taxon>Parnassius</taxon>
        <taxon>Parnassius</taxon>
    </lineage>
</organism>
<dbReference type="EMBL" id="CAJQZP010001514">
    <property type="protein sequence ID" value="CAG5052205.1"/>
    <property type="molecule type" value="Genomic_DNA"/>
</dbReference>
<dbReference type="OrthoDB" id="6931049at2759"/>
<comment type="caution">
    <text evidence="2">The sequence shown here is derived from an EMBL/GenBank/DDBJ whole genome shotgun (WGS) entry which is preliminary data.</text>
</comment>